<dbReference type="InterPro" id="IPR015590">
    <property type="entry name" value="Aldehyde_DH_dom"/>
</dbReference>
<reference evidence="7 8" key="1">
    <citation type="submission" date="2018-10" db="EMBL/GenBank/DDBJ databases">
        <title>Genomic Encyclopedia of Archaeal and Bacterial Type Strains, Phase II (KMG-II): from individual species to whole genera.</title>
        <authorList>
            <person name="Goeker M."/>
        </authorList>
    </citation>
    <scope>NUCLEOTIDE SEQUENCE [LARGE SCALE GENOMIC DNA]</scope>
    <source>
        <strain evidence="7 8">DSM 25217</strain>
    </source>
</reference>
<dbReference type="PROSITE" id="PS00687">
    <property type="entry name" value="ALDEHYDE_DEHYDR_GLU"/>
    <property type="match status" value="1"/>
</dbReference>
<evidence type="ECO:0000313" key="7">
    <source>
        <dbReference type="EMBL" id="RMB12230.1"/>
    </source>
</evidence>
<evidence type="ECO:0000256" key="4">
    <source>
        <dbReference type="RuleBase" id="RU003345"/>
    </source>
</evidence>
<dbReference type="CDD" id="cd07099">
    <property type="entry name" value="ALDH_DDALDH"/>
    <property type="match status" value="1"/>
</dbReference>
<sequence length="497" mass="52492">MSTKTDTITAPEVPEAPTPLQVPSLKVRNPRTGVCDYDITPAERAEVEAAAARLRTGQTAWAAAGLDHRLDVLKTFAARLAERRGEVIDALTADTGRLGISVMEVDGIGPSIDRWAAIARAEAEDPTGTSTAMPFLSYRIKRHVYPLVGVISPWNFPVTLSFIDALPALVAGAAVLIKPSEVTPRFAAPLRDIIAGIDGLRDVLAIVDGDGATGAALIDAVDAICFTGSLATGRKVGAQAAKNFIPAFLELGGKDPAIVLDSADVDKASTALLRASILNSGQACQSIERIYVARPVFDDFLTRLVDKAKRVTFNTPDLHSGHLGPIIFKKQADIIDRQIRDAVARGAVVHTGGTIADHGGLWCPPTVITDVTDDMALMREETFGPVLPVIPFDTVEDAVALANAGDYGLSAAVFAGTADEAAAIAERIEAGGISINDGALTGLMHEAEKNSFKCSGLGASRMGASGYTRFFRKQALITNTAAPFTIDMFDESRTDYP</sequence>
<accession>A0A3M0CUN9</accession>
<dbReference type="InterPro" id="IPR016163">
    <property type="entry name" value="Ald_DH_C"/>
</dbReference>
<dbReference type="RefSeq" id="WP_211332061.1">
    <property type="nucleotide sequence ID" value="NZ_REFR01000009.1"/>
</dbReference>
<dbReference type="GO" id="GO:0016620">
    <property type="term" value="F:oxidoreductase activity, acting on the aldehyde or oxo group of donors, NAD or NADP as acceptor"/>
    <property type="evidence" value="ECO:0007669"/>
    <property type="project" value="InterPro"/>
</dbReference>
<evidence type="ECO:0000313" key="8">
    <source>
        <dbReference type="Proteomes" id="UP000271227"/>
    </source>
</evidence>
<comment type="similarity">
    <text evidence="1 4">Belongs to the aldehyde dehydrogenase family.</text>
</comment>
<dbReference type="FunFam" id="3.40.309.10:FF:000009">
    <property type="entry name" value="Aldehyde dehydrogenase A"/>
    <property type="match status" value="1"/>
</dbReference>
<feature type="domain" description="Aldehyde dehydrogenase" evidence="6">
    <location>
        <begin position="25"/>
        <end position="472"/>
    </location>
</feature>
<dbReference type="Gene3D" id="3.40.605.10">
    <property type="entry name" value="Aldehyde Dehydrogenase, Chain A, domain 1"/>
    <property type="match status" value="1"/>
</dbReference>
<proteinExistence type="inferred from homology"/>
<evidence type="ECO:0000259" key="6">
    <source>
        <dbReference type="Pfam" id="PF00171"/>
    </source>
</evidence>
<feature type="region of interest" description="Disordered" evidence="5">
    <location>
        <begin position="1"/>
        <end position="21"/>
    </location>
</feature>
<keyword evidence="2 4" id="KW-0560">Oxidoreductase</keyword>
<dbReference type="Pfam" id="PF00171">
    <property type="entry name" value="Aldedh"/>
    <property type="match status" value="1"/>
</dbReference>
<dbReference type="InterPro" id="IPR016161">
    <property type="entry name" value="Ald_DH/histidinol_DH"/>
</dbReference>
<evidence type="ECO:0000256" key="5">
    <source>
        <dbReference type="SAM" id="MobiDB-lite"/>
    </source>
</evidence>
<dbReference type="InterPro" id="IPR016162">
    <property type="entry name" value="Ald_DH_N"/>
</dbReference>
<dbReference type="PANTHER" id="PTHR11699">
    <property type="entry name" value="ALDEHYDE DEHYDROGENASE-RELATED"/>
    <property type="match status" value="1"/>
</dbReference>
<protein>
    <submittedName>
        <fullName evidence="7">Acyl-CoA reductase-like NAD-dependent aldehyde dehydrogenase</fullName>
    </submittedName>
</protein>
<gene>
    <name evidence="7" type="ORF">BXY39_0723</name>
</gene>
<dbReference type="SUPFAM" id="SSF53720">
    <property type="entry name" value="ALDH-like"/>
    <property type="match status" value="1"/>
</dbReference>
<dbReference type="Gene3D" id="3.40.309.10">
    <property type="entry name" value="Aldehyde Dehydrogenase, Chain A, domain 2"/>
    <property type="match status" value="1"/>
</dbReference>
<dbReference type="AlphaFoldDB" id="A0A3M0CUN9"/>
<evidence type="ECO:0000256" key="2">
    <source>
        <dbReference type="ARBA" id="ARBA00023002"/>
    </source>
</evidence>
<evidence type="ECO:0000256" key="3">
    <source>
        <dbReference type="PROSITE-ProRule" id="PRU10007"/>
    </source>
</evidence>
<name>A0A3M0CUN9_9PROT</name>
<dbReference type="EMBL" id="REFR01000009">
    <property type="protein sequence ID" value="RMB12230.1"/>
    <property type="molecule type" value="Genomic_DNA"/>
</dbReference>
<keyword evidence="8" id="KW-1185">Reference proteome</keyword>
<comment type="caution">
    <text evidence="7">The sequence shown here is derived from an EMBL/GenBank/DDBJ whole genome shotgun (WGS) entry which is preliminary data.</text>
</comment>
<dbReference type="InterPro" id="IPR029510">
    <property type="entry name" value="Ald_DH_CS_GLU"/>
</dbReference>
<organism evidence="7 8">
    <name type="scientific">Eilatimonas milleporae</name>
    <dbReference type="NCBI Taxonomy" id="911205"/>
    <lineage>
        <taxon>Bacteria</taxon>
        <taxon>Pseudomonadati</taxon>
        <taxon>Pseudomonadota</taxon>
        <taxon>Alphaproteobacteria</taxon>
        <taxon>Kordiimonadales</taxon>
        <taxon>Kordiimonadaceae</taxon>
        <taxon>Eilatimonas</taxon>
    </lineage>
</organism>
<evidence type="ECO:0000256" key="1">
    <source>
        <dbReference type="ARBA" id="ARBA00009986"/>
    </source>
</evidence>
<dbReference type="InParanoid" id="A0A3M0CUN9"/>
<feature type="active site" evidence="3">
    <location>
        <position position="250"/>
    </location>
</feature>
<dbReference type="Proteomes" id="UP000271227">
    <property type="component" value="Unassembled WGS sequence"/>
</dbReference>